<reference evidence="1 2" key="1">
    <citation type="journal article" date="2022" name="Plant J.">
        <title>Chromosome-level genome of Camellia lanceoleosa provides a valuable resource for understanding genome evolution and self-incompatibility.</title>
        <authorList>
            <person name="Gong W."/>
            <person name="Xiao S."/>
            <person name="Wang L."/>
            <person name="Liao Z."/>
            <person name="Chang Y."/>
            <person name="Mo W."/>
            <person name="Hu G."/>
            <person name="Li W."/>
            <person name="Zhao G."/>
            <person name="Zhu H."/>
            <person name="Hu X."/>
            <person name="Ji K."/>
            <person name="Xiang X."/>
            <person name="Song Q."/>
            <person name="Yuan D."/>
            <person name="Jin S."/>
            <person name="Zhang L."/>
        </authorList>
    </citation>
    <scope>NUCLEOTIDE SEQUENCE [LARGE SCALE GENOMIC DNA]</scope>
    <source>
        <strain evidence="1">SQ_2022a</strain>
    </source>
</reference>
<dbReference type="Proteomes" id="UP001060215">
    <property type="component" value="Chromosome 7"/>
</dbReference>
<evidence type="ECO:0000313" key="1">
    <source>
        <dbReference type="EMBL" id="KAI8007525.1"/>
    </source>
</evidence>
<proteinExistence type="predicted"/>
<dbReference type="EMBL" id="CM045764">
    <property type="protein sequence ID" value="KAI8007525.1"/>
    <property type="molecule type" value="Genomic_DNA"/>
</dbReference>
<accession>A0ACC0H2Y9</accession>
<comment type="caution">
    <text evidence="1">The sequence shown here is derived from an EMBL/GenBank/DDBJ whole genome shotgun (WGS) entry which is preliminary data.</text>
</comment>
<keyword evidence="2" id="KW-1185">Reference proteome</keyword>
<keyword evidence="1" id="KW-0808">Transferase</keyword>
<organism evidence="1 2">
    <name type="scientific">Camellia lanceoleosa</name>
    <dbReference type="NCBI Taxonomy" id="1840588"/>
    <lineage>
        <taxon>Eukaryota</taxon>
        <taxon>Viridiplantae</taxon>
        <taxon>Streptophyta</taxon>
        <taxon>Embryophyta</taxon>
        <taxon>Tracheophyta</taxon>
        <taxon>Spermatophyta</taxon>
        <taxon>Magnoliopsida</taxon>
        <taxon>eudicotyledons</taxon>
        <taxon>Gunneridae</taxon>
        <taxon>Pentapetalae</taxon>
        <taxon>asterids</taxon>
        <taxon>Ericales</taxon>
        <taxon>Theaceae</taxon>
        <taxon>Camellia</taxon>
    </lineage>
</organism>
<sequence>MTHYYLLSWLSNPPVNNSQLLYIKRELFSQFEGCPHILRCFGDDVMIEDGEQWYNNLLEYAAGGSLADRIQSNGRGLPETEVRRYTNSILLGLSYIHEGYVHCEIKPHNILLVEEKDDLSMDLNGKRRKRVQESSAKIADLGLVKKAGERLIEKGIKLEIRGTALYMAPESIRYEDYEPEVDIWALGCTILELLTGKEPWKCD</sequence>
<keyword evidence="1" id="KW-0418">Kinase</keyword>
<gene>
    <name evidence="1" type="ORF">LOK49_LG07G02419</name>
</gene>
<evidence type="ECO:0000313" key="2">
    <source>
        <dbReference type="Proteomes" id="UP001060215"/>
    </source>
</evidence>
<name>A0ACC0H2Y9_9ERIC</name>
<protein>
    <submittedName>
        <fullName evidence="1">Mitogen-activated protein kinase kinase kinase 18</fullName>
    </submittedName>
</protein>